<dbReference type="EMBL" id="GECU01003534">
    <property type="protein sequence ID" value="JAT04173.1"/>
    <property type="molecule type" value="Transcribed_RNA"/>
</dbReference>
<keyword evidence="1" id="KW-0732">Signal</keyword>
<organism evidence="2">
    <name type="scientific">Homalodisca liturata</name>
    <dbReference type="NCBI Taxonomy" id="320908"/>
    <lineage>
        <taxon>Eukaryota</taxon>
        <taxon>Metazoa</taxon>
        <taxon>Ecdysozoa</taxon>
        <taxon>Arthropoda</taxon>
        <taxon>Hexapoda</taxon>
        <taxon>Insecta</taxon>
        <taxon>Pterygota</taxon>
        <taxon>Neoptera</taxon>
        <taxon>Paraneoptera</taxon>
        <taxon>Hemiptera</taxon>
        <taxon>Auchenorrhyncha</taxon>
        <taxon>Membracoidea</taxon>
        <taxon>Cicadellidae</taxon>
        <taxon>Cicadellinae</taxon>
        <taxon>Proconiini</taxon>
        <taxon>Homalodisca</taxon>
    </lineage>
</organism>
<evidence type="ECO:0000313" key="2">
    <source>
        <dbReference type="EMBL" id="JAT04173.1"/>
    </source>
</evidence>
<gene>
    <name evidence="2" type="ORF">g.17015</name>
</gene>
<evidence type="ECO:0008006" key="3">
    <source>
        <dbReference type="Google" id="ProtNLM"/>
    </source>
</evidence>
<accession>A0A1B6JYB9</accession>
<feature type="chain" id="PRO_5008586116" description="Prolyl 4-hydroxylase alpha-subunit N-terminal domain-containing protein" evidence="1">
    <location>
        <begin position="30"/>
        <end position="176"/>
    </location>
</feature>
<protein>
    <recommendedName>
        <fullName evidence="3">Prolyl 4-hydroxylase alpha-subunit N-terminal domain-containing protein</fullName>
    </recommendedName>
</protein>
<name>A0A1B6JYB9_9HEMI</name>
<dbReference type="AlphaFoldDB" id="A0A1B6JYB9"/>
<reference evidence="2" key="1">
    <citation type="submission" date="2015-11" db="EMBL/GenBank/DDBJ databases">
        <title>De novo transcriptome assembly of four potential Pierce s Disease insect vectors from Arizona vineyards.</title>
        <authorList>
            <person name="Tassone E.E."/>
        </authorList>
    </citation>
    <scope>NUCLEOTIDE SEQUENCE</scope>
</reference>
<sequence>MYNSCICTMTFAILITLWCLISTTRRVSADEEAAVTLADKYRYEHDGGRLDINILSLEENIEKVCDRLRRLDTVLTNMYEDPPVGGGEEFMRLSRTYNQACLDLLYFCSMDKHKALKAAEKIVDHGGPKFMDVEVNEEKMKENFKWDEEALHGMYVVLKNTHEHWYDLWKLYKSLP</sequence>
<feature type="signal peptide" evidence="1">
    <location>
        <begin position="1"/>
        <end position="29"/>
    </location>
</feature>
<proteinExistence type="predicted"/>
<evidence type="ECO:0000256" key="1">
    <source>
        <dbReference type="SAM" id="SignalP"/>
    </source>
</evidence>